<sequence>MPLYIGEEGLQKLQATPTSRLPERLASLLASSHTRVIDLFRVLDKNADGKVTKKELADALSKLGVQSTAAEIDELFYDLDPDHDGVIVFRELQLALRKRMRGAVPKRETAPSRDASPERSNAAAPSPGGARTASPARSLPARLSMPSAPVANETFPLRAPATPVCAAPFSPSAPCSRLHPPSSILVLHRTGGEADMQKQFRVYSWPPRHPQEDLHMLSEMIDVAAAAAVADGSAPFVRTVGLSLLKMTSAYEAVLERHNVTPIEDTHYYQLLLQLSLYPQPDWRHKLQAMRAANEGYSSFMAGGATTPTKVTSPGLYTARTPNGDASDGTGWGGLDGYACAHALGRDLKESRPAVLASTLMSHWFPRAMAIASRRVARGVASAPRPATDLVLWVPLGSPAGKGNVTSGVNAGLDAFGDPYGRFASGVTYPSASFPASPRASLAPYGIADNIRSVASRGTVSPERSQTAQLRAALAFDAHKLSGHEMDAFNRFRQLAWGFREWRAGALWSHTHAAEEAQAFEAAVARWMMSVSYWELRLCGRCIRSWGAFIRRLQLVGGMVQTVHRRRVWRQLRLAFEEKVALSGRHWDMHARVAVTRRVVLTRAGVTDALVAGFGISGAHIAASIPSLPVLADPGLCVAPLEGGAASSVVRNPDGCLQSFKRMSSGVAKSRGVMLFLTDADVARSLSSLRRALRLWKTKLSERALLLESKERWATSAVRSNLYYWSELTQTKLIKLHKIEFALGHYSSVLTKMIMREWRISVHHDLLAREHLMKASMYSMWCRLAQYAATRSSKVQSALRAMLHRTMHLQHVCFFGWRSRAAWKFRKRHLAASSVSFYLGRLLGPLFAAWAQIRNKRLLVRQMLAANRESFVLAHLHAWLELTQKKMTNRSKVQAALHWRHSGKLATAMITLLSYAEASAAHRAALELCLRAWRKNSFTRVLRQWLAMIEQAEDKQSKIESFLGHLLHKREGVALNTWRENVREKARKLLMAQRTLWRIRNRLVAHAFTAWVALIRIIQRQKGLVRKSVGRIMLRLRLEVFDAWRRHHTKKRRIRTISAAIGSKHDSSIKLDAIWQWASHAVEIEEKKMNLRRALSFLTRRLSAMTFRAWLQLMRKASATRKRIMPFAARLLLKLQSLTFSHWFMFLESSRAYNVKLRNARRMFCSTISSRCMRGFALYARRRKFRRERNAIARNMCANGIVDRHLRDWGLAYEEKTADQRRMLAAANFFLSSSLMRAYATMKYETAAIMEIKRKCEFVFRRWRATALRQAWDHVRINLKDLELEKANLRRSVLAMMHATVGKGLRAWNWYAQCRLQVLTIMRRVMRTVQMRQVRAAWNSVLEVYHSESKVQHSLGLLRLRWKMHADMGHSCR</sequence>
<proteinExistence type="predicted"/>
<dbReference type="Proteomes" id="UP001515480">
    <property type="component" value="Unassembled WGS sequence"/>
</dbReference>
<dbReference type="PROSITE" id="PS50222">
    <property type="entry name" value="EF_HAND_2"/>
    <property type="match status" value="2"/>
</dbReference>
<keyword evidence="1" id="KW-0106">Calcium</keyword>
<comment type="caution">
    <text evidence="4">The sequence shown here is derived from an EMBL/GenBank/DDBJ whole genome shotgun (WGS) entry which is preliminary data.</text>
</comment>
<evidence type="ECO:0000259" key="3">
    <source>
        <dbReference type="PROSITE" id="PS50222"/>
    </source>
</evidence>
<dbReference type="Pfam" id="PF13499">
    <property type="entry name" value="EF-hand_7"/>
    <property type="match status" value="1"/>
</dbReference>
<name>A0AB34JDG7_PRYPA</name>
<protein>
    <recommendedName>
        <fullName evidence="3">EF-hand domain-containing protein</fullName>
    </recommendedName>
</protein>
<keyword evidence="5" id="KW-1185">Reference proteome</keyword>
<dbReference type="CDD" id="cd00051">
    <property type="entry name" value="EFh"/>
    <property type="match status" value="1"/>
</dbReference>
<dbReference type="InterPro" id="IPR002048">
    <property type="entry name" value="EF_hand_dom"/>
</dbReference>
<evidence type="ECO:0000256" key="2">
    <source>
        <dbReference type="SAM" id="MobiDB-lite"/>
    </source>
</evidence>
<dbReference type="SMART" id="SM00054">
    <property type="entry name" value="EFh"/>
    <property type="match status" value="2"/>
</dbReference>
<accession>A0AB34JDG7</accession>
<feature type="domain" description="EF-hand" evidence="3">
    <location>
        <begin position="67"/>
        <end position="102"/>
    </location>
</feature>
<feature type="region of interest" description="Disordered" evidence="2">
    <location>
        <begin position="100"/>
        <end position="138"/>
    </location>
</feature>
<feature type="domain" description="EF-hand" evidence="3">
    <location>
        <begin position="31"/>
        <end position="66"/>
    </location>
</feature>
<evidence type="ECO:0000313" key="5">
    <source>
        <dbReference type="Proteomes" id="UP001515480"/>
    </source>
</evidence>
<evidence type="ECO:0000256" key="1">
    <source>
        <dbReference type="ARBA" id="ARBA00022837"/>
    </source>
</evidence>
<dbReference type="InterPro" id="IPR018247">
    <property type="entry name" value="EF_Hand_1_Ca_BS"/>
</dbReference>
<evidence type="ECO:0000313" key="4">
    <source>
        <dbReference type="EMBL" id="KAL1518739.1"/>
    </source>
</evidence>
<organism evidence="4 5">
    <name type="scientific">Prymnesium parvum</name>
    <name type="common">Toxic golden alga</name>
    <dbReference type="NCBI Taxonomy" id="97485"/>
    <lineage>
        <taxon>Eukaryota</taxon>
        <taxon>Haptista</taxon>
        <taxon>Haptophyta</taxon>
        <taxon>Prymnesiophyceae</taxon>
        <taxon>Prymnesiales</taxon>
        <taxon>Prymnesiaceae</taxon>
        <taxon>Prymnesium</taxon>
    </lineage>
</organism>
<reference evidence="4 5" key="1">
    <citation type="journal article" date="2024" name="Science">
        <title>Giant polyketide synthase enzymes in the biosynthesis of giant marine polyether toxins.</title>
        <authorList>
            <person name="Fallon T.R."/>
            <person name="Shende V.V."/>
            <person name="Wierzbicki I.H."/>
            <person name="Pendleton A.L."/>
            <person name="Watervoot N.F."/>
            <person name="Auber R.P."/>
            <person name="Gonzalez D.J."/>
            <person name="Wisecaver J.H."/>
            <person name="Moore B.S."/>
        </authorList>
    </citation>
    <scope>NUCLEOTIDE SEQUENCE [LARGE SCALE GENOMIC DNA]</scope>
    <source>
        <strain evidence="4 5">12B1</strain>
    </source>
</reference>
<dbReference type="SUPFAM" id="SSF47473">
    <property type="entry name" value="EF-hand"/>
    <property type="match status" value="1"/>
</dbReference>
<dbReference type="GO" id="GO:0005509">
    <property type="term" value="F:calcium ion binding"/>
    <property type="evidence" value="ECO:0007669"/>
    <property type="project" value="InterPro"/>
</dbReference>
<dbReference type="Gene3D" id="1.10.238.10">
    <property type="entry name" value="EF-hand"/>
    <property type="match status" value="1"/>
</dbReference>
<dbReference type="EMBL" id="JBGBPQ010000010">
    <property type="protein sequence ID" value="KAL1518739.1"/>
    <property type="molecule type" value="Genomic_DNA"/>
</dbReference>
<dbReference type="PROSITE" id="PS00018">
    <property type="entry name" value="EF_HAND_1"/>
    <property type="match status" value="1"/>
</dbReference>
<dbReference type="InterPro" id="IPR011992">
    <property type="entry name" value="EF-hand-dom_pair"/>
</dbReference>
<feature type="compositionally biased region" description="Basic and acidic residues" evidence="2">
    <location>
        <begin position="105"/>
        <end position="117"/>
    </location>
</feature>
<gene>
    <name evidence="4" type="ORF">AB1Y20_003024</name>
</gene>